<sequence>MARPLGLLVGPGTLQSIEKRRKITYRKIAQALTPHTPPGMSSVEYLLKNWRKSAVNMDYIEHVDRALADRAEGDWEAIHVSKANLHTTMRKWEFVEWREVWRIDIDAGAANEGKLPGPWGLFRQNYHELNGRHAAVNHDFSLGLFSSPISHYLC</sequence>
<evidence type="ECO:0000313" key="2">
    <source>
        <dbReference type="Proteomes" id="UP000053257"/>
    </source>
</evidence>
<proteinExistence type="predicted"/>
<name>A0A0C3PA67_PHLG1</name>
<organism evidence="1 2">
    <name type="scientific">Phlebiopsis gigantea (strain 11061_1 CR5-6)</name>
    <name type="common">White-rot fungus</name>
    <name type="synonym">Peniophora gigantea</name>
    <dbReference type="NCBI Taxonomy" id="745531"/>
    <lineage>
        <taxon>Eukaryota</taxon>
        <taxon>Fungi</taxon>
        <taxon>Dikarya</taxon>
        <taxon>Basidiomycota</taxon>
        <taxon>Agaricomycotina</taxon>
        <taxon>Agaricomycetes</taxon>
        <taxon>Polyporales</taxon>
        <taxon>Phanerochaetaceae</taxon>
        <taxon>Phlebiopsis</taxon>
    </lineage>
</organism>
<keyword evidence="2" id="KW-1185">Reference proteome</keyword>
<evidence type="ECO:0000313" key="1">
    <source>
        <dbReference type="EMBL" id="KIP01668.1"/>
    </source>
</evidence>
<dbReference type="HOGENOM" id="CLU_1704893_0_0_1"/>
<reference evidence="1 2" key="1">
    <citation type="journal article" date="2014" name="PLoS Genet.">
        <title>Analysis of the Phlebiopsis gigantea genome, transcriptome and secretome provides insight into its pioneer colonization strategies of wood.</title>
        <authorList>
            <person name="Hori C."/>
            <person name="Ishida T."/>
            <person name="Igarashi K."/>
            <person name="Samejima M."/>
            <person name="Suzuki H."/>
            <person name="Master E."/>
            <person name="Ferreira P."/>
            <person name="Ruiz-Duenas F.J."/>
            <person name="Held B."/>
            <person name="Canessa P."/>
            <person name="Larrondo L.F."/>
            <person name="Schmoll M."/>
            <person name="Druzhinina I.S."/>
            <person name="Kubicek C.P."/>
            <person name="Gaskell J.A."/>
            <person name="Kersten P."/>
            <person name="St John F."/>
            <person name="Glasner J."/>
            <person name="Sabat G."/>
            <person name="Splinter BonDurant S."/>
            <person name="Syed K."/>
            <person name="Yadav J."/>
            <person name="Mgbeahuruike A.C."/>
            <person name="Kovalchuk A."/>
            <person name="Asiegbu F.O."/>
            <person name="Lackner G."/>
            <person name="Hoffmeister D."/>
            <person name="Rencoret J."/>
            <person name="Gutierrez A."/>
            <person name="Sun H."/>
            <person name="Lindquist E."/>
            <person name="Barry K."/>
            <person name="Riley R."/>
            <person name="Grigoriev I.V."/>
            <person name="Henrissat B."/>
            <person name="Kues U."/>
            <person name="Berka R.M."/>
            <person name="Martinez A.T."/>
            <person name="Covert S.F."/>
            <person name="Blanchette R.A."/>
            <person name="Cullen D."/>
        </authorList>
    </citation>
    <scope>NUCLEOTIDE SEQUENCE [LARGE SCALE GENOMIC DNA]</scope>
    <source>
        <strain evidence="1 2">11061_1 CR5-6</strain>
    </source>
</reference>
<protein>
    <submittedName>
        <fullName evidence="1">Uncharacterized protein</fullName>
    </submittedName>
</protein>
<dbReference type="EMBL" id="KN840751">
    <property type="protein sequence ID" value="KIP01668.1"/>
    <property type="molecule type" value="Genomic_DNA"/>
</dbReference>
<dbReference type="Proteomes" id="UP000053257">
    <property type="component" value="Unassembled WGS sequence"/>
</dbReference>
<gene>
    <name evidence="1" type="ORF">PHLGIDRAFT_17052</name>
</gene>
<accession>A0A0C3PA67</accession>
<dbReference type="AlphaFoldDB" id="A0A0C3PA67"/>